<protein>
    <recommendedName>
        <fullName evidence="1">DUF6919 domain-containing protein</fullName>
    </recommendedName>
</protein>
<dbReference type="EMBL" id="SRRT01000013">
    <property type="protein sequence ID" value="TGN72215.1"/>
    <property type="molecule type" value="Genomic_DNA"/>
</dbReference>
<evidence type="ECO:0000313" key="3">
    <source>
        <dbReference type="Proteomes" id="UP000298159"/>
    </source>
</evidence>
<dbReference type="RefSeq" id="WP_135788861.1">
    <property type="nucleotide sequence ID" value="NZ_SRRT01000013.1"/>
</dbReference>
<gene>
    <name evidence="2" type="ORF">E5083_30215</name>
</gene>
<sequence>MSRATSRAWAAARTTADLGALTAQWLEGKLDALPGGSHRGGPDPETAPLVDVLAAVNRAGWVTVQSQPGYDGPAFDGRRWRQRAAVMLLVDTAGRDRLTAAARTAGLLVAEHRAERPGLVREIPVTTWGGDVHTAFGVHFRRRHLRQWFSGCHREALRAVGEAHQVTLADPRWNEDGLLWPLLAAQAAAVS</sequence>
<name>A0A4Z1CU15_9ACTN</name>
<evidence type="ECO:0000313" key="2">
    <source>
        <dbReference type="EMBL" id="TGN72215.1"/>
    </source>
</evidence>
<dbReference type="GeneID" id="95451849"/>
<dbReference type="Proteomes" id="UP000298159">
    <property type="component" value="Unassembled WGS sequence"/>
</dbReference>
<accession>A0A4Z1CU15</accession>
<evidence type="ECO:0000259" key="1">
    <source>
        <dbReference type="Pfam" id="PF21897"/>
    </source>
</evidence>
<proteinExistence type="predicted"/>
<organism evidence="2 3">
    <name type="scientific">Streptomyces bauhiniae</name>
    <dbReference type="NCBI Taxonomy" id="2340725"/>
    <lineage>
        <taxon>Bacteria</taxon>
        <taxon>Bacillati</taxon>
        <taxon>Actinomycetota</taxon>
        <taxon>Actinomycetes</taxon>
        <taxon>Kitasatosporales</taxon>
        <taxon>Streptomycetaceae</taxon>
        <taxon>Streptomyces</taxon>
    </lineage>
</organism>
<comment type="caution">
    <text evidence="2">The sequence shown here is derived from an EMBL/GenBank/DDBJ whole genome shotgun (WGS) entry which is preliminary data.</text>
</comment>
<keyword evidence="3" id="KW-1185">Reference proteome</keyword>
<dbReference type="InterPro" id="IPR054212">
    <property type="entry name" value="DUF6919"/>
</dbReference>
<reference evidence="2 3" key="1">
    <citation type="submission" date="2019-04" db="EMBL/GenBank/DDBJ databases">
        <title>Streptomyces sp. nov. Bv016 isolated from bark of Buahinia variegata.</title>
        <authorList>
            <person name="Kanchanasin P."/>
            <person name="Tanasupawat S."/>
            <person name="Yuki M."/>
            <person name="Kudo T."/>
        </authorList>
    </citation>
    <scope>NUCLEOTIDE SEQUENCE [LARGE SCALE GENOMIC DNA]</scope>
    <source>
        <strain evidence="2 3">Bv016</strain>
    </source>
</reference>
<dbReference type="Pfam" id="PF21897">
    <property type="entry name" value="DUF6919"/>
    <property type="match status" value="1"/>
</dbReference>
<dbReference type="AlphaFoldDB" id="A0A4Z1CU15"/>
<feature type="domain" description="DUF6919" evidence="1">
    <location>
        <begin position="5"/>
        <end position="186"/>
    </location>
</feature>